<dbReference type="OrthoDB" id="286734at2759"/>
<dbReference type="Pfam" id="PF03062">
    <property type="entry name" value="MBOAT"/>
    <property type="match status" value="1"/>
</dbReference>
<accession>A0A078ALW2</accession>
<protein>
    <recommendedName>
        <fullName evidence="10">Mboat family protein</fullName>
    </recommendedName>
</protein>
<reference evidence="8 9" key="1">
    <citation type="submission" date="2014-06" db="EMBL/GenBank/DDBJ databases">
        <authorList>
            <person name="Swart Estienne"/>
        </authorList>
    </citation>
    <scope>NUCLEOTIDE SEQUENCE [LARGE SCALE GENOMIC DNA]</scope>
    <source>
        <strain evidence="8 9">130c</strain>
    </source>
</reference>
<keyword evidence="9" id="KW-1185">Reference proteome</keyword>
<evidence type="ECO:0000256" key="2">
    <source>
        <dbReference type="ARBA" id="ARBA00022679"/>
    </source>
</evidence>
<organism evidence="8 9">
    <name type="scientific">Stylonychia lemnae</name>
    <name type="common">Ciliate</name>
    <dbReference type="NCBI Taxonomy" id="5949"/>
    <lineage>
        <taxon>Eukaryota</taxon>
        <taxon>Sar</taxon>
        <taxon>Alveolata</taxon>
        <taxon>Ciliophora</taxon>
        <taxon>Intramacronucleata</taxon>
        <taxon>Spirotrichea</taxon>
        <taxon>Stichotrichia</taxon>
        <taxon>Sporadotrichida</taxon>
        <taxon>Oxytrichidae</taxon>
        <taxon>Stylonychinae</taxon>
        <taxon>Stylonychia</taxon>
    </lineage>
</organism>
<feature type="transmembrane region" description="Helical" evidence="7">
    <location>
        <begin position="332"/>
        <end position="358"/>
    </location>
</feature>
<gene>
    <name evidence="8" type="primary">Contig15510.g16527</name>
    <name evidence="8" type="ORF">STYLEM_12399</name>
</gene>
<evidence type="ECO:0000256" key="4">
    <source>
        <dbReference type="ARBA" id="ARBA00022989"/>
    </source>
</evidence>
<dbReference type="PANTHER" id="PTHR13906:SF4">
    <property type="entry name" value="LYSOPHOSPHOLIPID ACYLTRANSFERASE 6"/>
    <property type="match status" value="1"/>
</dbReference>
<feature type="transmembrane region" description="Helical" evidence="7">
    <location>
        <begin position="154"/>
        <end position="175"/>
    </location>
</feature>
<evidence type="ECO:0000313" key="9">
    <source>
        <dbReference type="Proteomes" id="UP000039865"/>
    </source>
</evidence>
<dbReference type="GO" id="GO:0016020">
    <property type="term" value="C:membrane"/>
    <property type="evidence" value="ECO:0007669"/>
    <property type="project" value="UniProtKB-SubCell"/>
</dbReference>
<dbReference type="PANTHER" id="PTHR13906">
    <property type="entry name" value="PORCUPINE"/>
    <property type="match status" value="1"/>
</dbReference>
<dbReference type="GO" id="GO:0030258">
    <property type="term" value="P:lipid modification"/>
    <property type="evidence" value="ECO:0007669"/>
    <property type="project" value="TreeGrafter"/>
</dbReference>
<proteinExistence type="predicted"/>
<dbReference type="Proteomes" id="UP000039865">
    <property type="component" value="Unassembled WGS sequence"/>
</dbReference>
<evidence type="ECO:0000256" key="5">
    <source>
        <dbReference type="ARBA" id="ARBA00023136"/>
    </source>
</evidence>
<evidence type="ECO:0000256" key="7">
    <source>
        <dbReference type="SAM" id="Phobius"/>
    </source>
</evidence>
<feature type="transmembrane region" description="Helical" evidence="7">
    <location>
        <begin position="196"/>
        <end position="217"/>
    </location>
</feature>
<feature type="transmembrane region" description="Helical" evidence="7">
    <location>
        <begin position="80"/>
        <end position="98"/>
    </location>
</feature>
<keyword evidence="3 7" id="KW-0812">Transmembrane</keyword>
<comment type="subcellular location">
    <subcellularLocation>
        <location evidence="1">Membrane</location>
        <topology evidence="1">Multi-pass membrane protein</topology>
    </subcellularLocation>
</comment>
<keyword evidence="2" id="KW-0808">Transferase</keyword>
<evidence type="ECO:0008006" key="10">
    <source>
        <dbReference type="Google" id="ProtNLM"/>
    </source>
</evidence>
<keyword evidence="5 7" id="KW-0472">Membrane</keyword>
<feature type="transmembrane region" description="Helical" evidence="7">
    <location>
        <begin position="414"/>
        <end position="432"/>
    </location>
</feature>
<feature type="transmembrane region" description="Helical" evidence="7">
    <location>
        <begin position="379"/>
        <end position="402"/>
    </location>
</feature>
<keyword evidence="6" id="KW-0012">Acyltransferase</keyword>
<sequence length="455" mass="53264">MIGKPEDQIRLILCLLIAYPLGWIMNLALRGKTARHTFATVTGIILQAYMFRDEILHTFFMSLITYLLMNVFPRQTQHKVVFAFTLAYLSASHIYRMYVNFGGWDLDITTYTMILTAKLSALSFCYKDGGLKDQELIPDQIERKVISMPTPFEYLSYVFFCGGCIVGPFFEYSDYINFIEQKGIYQKVPNSILQSLIRLGQGFLCLLFNLIVGQYFWVQYCGSEEFTTYSFPYKVMYYFIAMTSQRFQYYTAWCITDGAIIGSGLAYNGSDEKTGEQKFDRIYSIDISEVEFGFSPNRMIQSWNHMIHIWLKHYVYNRTLVTGQKPGLFNSMAVFIVSAFWHGFYPFYYVMFFFCAIFSELAKDVYRSRIFFKVIPEPFYSLLANFSTLLTLNYLGTSFGLLTFERGYRFSRAMYHYVFIYIVLLFMVFRFGGIPRKAAKLEAKLKEKKEAKKEQ</sequence>
<dbReference type="GO" id="GO:0016746">
    <property type="term" value="F:acyltransferase activity"/>
    <property type="evidence" value="ECO:0007669"/>
    <property type="project" value="UniProtKB-KW"/>
</dbReference>
<keyword evidence="4 7" id="KW-1133">Transmembrane helix</keyword>
<name>A0A078ALW2_STYLE</name>
<dbReference type="InterPro" id="IPR004299">
    <property type="entry name" value="MBOAT_fam"/>
</dbReference>
<dbReference type="OMA" id="YVVMQAA"/>
<evidence type="ECO:0000256" key="6">
    <source>
        <dbReference type="ARBA" id="ARBA00023315"/>
    </source>
</evidence>
<evidence type="ECO:0000313" key="8">
    <source>
        <dbReference type="EMBL" id="CDW83355.1"/>
    </source>
</evidence>
<evidence type="ECO:0000256" key="3">
    <source>
        <dbReference type="ARBA" id="ARBA00022692"/>
    </source>
</evidence>
<evidence type="ECO:0000256" key="1">
    <source>
        <dbReference type="ARBA" id="ARBA00004141"/>
    </source>
</evidence>
<dbReference type="InParanoid" id="A0A078ALW2"/>
<dbReference type="InterPro" id="IPR049941">
    <property type="entry name" value="LPLAT_7/PORCN-like"/>
</dbReference>
<feature type="transmembrane region" description="Helical" evidence="7">
    <location>
        <begin position="12"/>
        <end position="29"/>
    </location>
</feature>
<dbReference type="EMBL" id="CCKQ01011784">
    <property type="protein sequence ID" value="CDW83355.1"/>
    <property type="molecule type" value="Genomic_DNA"/>
</dbReference>
<feature type="transmembrane region" description="Helical" evidence="7">
    <location>
        <begin position="55"/>
        <end position="73"/>
    </location>
</feature>
<dbReference type="AlphaFoldDB" id="A0A078ALW2"/>